<keyword evidence="3" id="KW-1185">Reference proteome</keyword>
<evidence type="ECO:0000256" key="1">
    <source>
        <dbReference type="SAM" id="MobiDB-lite"/>
    </source>
</evidence>
<accession>A0AA36DJU4</accession>
<dbReference type="EMBL" id="CATQJL010000001">
    <property type="protein sequence ID" value="CAJ0588526.1"/>
    <property type="molecule type" value="Genomic_DNA"/>
</dbReference>
<evidence type="ECO:0000313" key="3">
    <source>
        <dbReference type="Proteomes" id="UP001176961"/>
    </source>
</evidence>
<feature type="non-terminal residue" evidence="2">
    <location>
        <position position="86"/>
    </location>
</feature>
<organism evidence="2 3">
    <name type="scientific">Cylicocyclus nassatus</name>
    <name type="common">Nematode worm</name>
    <dbReference type="NCBI Taxonomy" id="53992"/>
    <lineage>
        <taxon>Eukaryota</taxon>
        <taxon>Metazoa</taxon>
        <taxon>Ecdysozoa</taxon>
        <taxon>Nematoda</taxon>
        <taxon>Chromadorea</taxon>
        <taxon>Rhabditida</taxon>
        <taxon>Rhabditina</taxon>
        <taxon>Rhabditomorpha</taxon>
        <taxon>Strongyloidea</taxon>
        <taxon>Strongylidae</taxon>
        <taxon>Cylicocyclus</taxon>
    </lineage>
</organism>
<protein>
    <submittedName>
        <fullName evidence="2">Uncharacterized protein</fullName>
    </submittedName>
</protein>
<proteinExistence type="predicted"/>
<gene>
    <name evidence="2" type="ORF">CYNAS_LOCUS509</name>
</gene>
<dbReference type="AlphaFoldDB" id="A0AA36DJU4"/>
<feature type="region of interest" description="Disordered" evidence="1">
    <location>
        <begin position="1"/>
        <end position="24"/>
    </location>
</feature>
<sequence length="86" mass="10097">KKAAGKLPERPVELAQNEGLSDPNRKRLLAEMERHANKLRRRYELETYNARRSNFKRFATDRMIGLGRHRHAVDPAVFEQEEAVRV</sequence>
<reference evidence="2" key="1">
    <citation type="submission" date="2023-07" db="EMBL/GenBank/DDBJ databases">
        <authorList>
            <consortium name="CYATHOMIX"/>
        </authorList>
    </citation>
    <scope>NUCLEOTIDE SEQUENCE</scope>
    <source>
        <strain evidence="2">N/A</strain>
    </source>
</reference>
<comment type="caution">
    <text evidence="2">The sequence shown here is derived from an EMBL/GenBank/DDBJ whole genome shotgun (WGS) entry which is preliminary data.</text>
</comment>
<dbReference type="Proteomes" id="UP001176961">
    <property type="component" value="Unassembled WGS sequence"/>
</dbReference>
<name>A0AA36DJU4_CYLNA</name>
<evidence type="ECO:0000313" key="2">
    <source>
        <dbReference type="EMBL" id="CAJ0588526.1"/>
    </source>
</evidence>